<evidence type="ECO:0000313" key="3">
    <source>
        <dbReference type="Proteomes" id="UP000182350"/>
    </source>
</evidence>
<keyword evidence="3" id="KW-1185">Reference proteome</keyword>
<dbReference type="PANTHER" id="PTHR33303">
    <property type="entry name" value="CYTOPLASMIC PROTEIN-RELATED"/>
    <property type="match status" value="1"/>
</dbReference>
<dbReference type="InterPro" id="IPR003781">
    <property type="entry name" value="CoA-bd"/>
</dbReference>
<protein>
    <recommendedName>
        <fullName evidence="1">CoA-binding domain-containing protein</fullName>
    </recommendedName>
</protein>
<dbReference type="RefSeq" id="WP_072326928.1">
    <property type="nucleotide sequence ID" value="NZ_FPJW01000010.1"/>
</dbReference>
<dbReference type="SMART" id="SM00881">
    <property type="entry name" value="CoA_binding"/>
    <property type="match status" value="1"/>
</dbReference>
<dbReference type="AlphaFoldDB" id="A0A1K1ZAF9"/>
<evidence type="ECO:0000259" key="1">
    <source>
        <dbReference type="SMART" id="SM00881"/>
    </source>
</evidence>
<gene>
    <name evidence="2" type="ORF">SAMN02745752_02604</name>
</gene>
<feature type="domain" description="CoA-binding" evidence="1">
    <location>
        <begin position="8"/>
        <end position="101"/>
    </location>
</feature>
<proteinExistence type="predicted"/>
<dbReference type="SUPFAM" id="SSF51735">
    <property type="entry name" value="NAD(P)-binding Rossmann-fold domains"/>
    <property type="match status" value="1"/>
</dbReference>
<dbReference type="OrthoDB" id="9804695at2"/>
<organism evidence="2 3">
    <name type="scientific">Marinospirillum alkaliphilum DSM 21637</name>
    <dbReference type="NCBI Taxonomy" id="1122209"/>
    <lineage>
        <taxon>Bacteria</taxon>
        <taxon>Pseudomonadati</taxon>
        <taxon>Pseudomonadota</taxon>
        <taxon>Gammaproteobacteria</taxon>
        <taxon>Oceanospirillales</taxon>
        <taxon>Oceanospirillaceae</taxon>
        <taxon>Marinospirillum</taxon>
    </lineage>
</organism>
<accession>A0A1K1ZAF9</accession>
<dbReference type="PANTHER" id="PTHR33303:SF2">
    <property type="entry name" value="COA-BINDING DOMAIN-CONTAINING PROTEIN"/>
    <property type="match status" value="1"/>
</dbReference>
<sequence length="133" mass="14764">MDTNPQELLRTIRSIAIVGISNKPERASYRVAAYLKEAGYKVFPVNPQYQEVLGMTCYANLTELPESVDLVDVFRKAEDCLPVAEEAVRVGAKALWLQLGISNPACRALAEKHGLAYVEDKCTKIEHAQLNQS</sequence>
<dbReference type="Proteomes" id="UP000182350">
    <property type="component" value="Unassembled WGS sequence"/>
</dbReference>
<dbReference type="EMBL" id="FPJW01000010">
    <property type="protein sequence ID" value="SFX70668.1"/>
    <property type="molecule type" value="Genomic_DNA"/>
</dbReference>
<dbReference type="Gene3D" id="3.40.50.720">
    <property type="entry name" value="NAD(P)-binding Rossmann-like Domain"/>
    <property type="match status" value="1"/>
</dbReference>
<evidence type="ECO:0000313" key="2">
    <source>
        <dbReference type="EMBL" id="SFX70668.1"/>
    </source>
</evidence>
<reference evidence="2 3" key="1">
    <citation type="submission" date="2016-11" db="EMBL/GenBank/DDBJ databases">
        <authorList>
            <person name="Jaros S."/>
            <person name="Januszkiewicz K."/>
            <person name="Wedrychowicz H."/>
        </authorList>
    </citation>
    <scope>NUCLEOTIDE SEQUENCE [LARGE SCALE GENOMIC DNA]</scope>
    <source>
        <strain evidence="2 3">DSM 21637</strain>
    </source>
</reference>
<name>A0A1K1ZAF9_9GAMM</name>
<dbReference type="Pfam" id="PF13380">
    <property type="entry name" value="CoA_binding_2"/>
    <property type="match status" value="1"/>
</dbReference>
<dbReference type="InterPro" id="IPR036291">
    <property type="entry name" value="NAD(P)-bd_dom_sf"/>
</dbReference>
<dbReference type="STRING" id="1122209.SAMN02745752_02604"/>